<dbReference type="FunFam" id="3.10.50.40:FF:000006">
    <property type="entry name" value="Peptidyl-prolyl cis-trans isomerase"/>
    <property type="match status" value="1"/>
</dbReference>
<evidence type="ECO:0000256" key="2">
    <source>
        <dbReference type="ARBA" id="ARBA00023110"/>
    </source>
</evidence>
<evidence type="ECO:0000256" key="6">
    <source>
        <dbReference type="SAM" id="SignalP"/>
    </source>
</evidence>
<protein>
    <recommendedName>
        <fullName evidence="5">Peptidyl-prolyl cis-trans isomerase</fullName>
        <ecNumber evidence="5">5.2.1.8</ecNumber>
    </recommendedName>
</protein>
<dbReference type="InterPro" id="IPR001179">
    <property type="entry name" value="PPIase_FKBP_dom"/>
</dbReference>
<dbReference type="EC" id="5.2.1.8" evidence="5"/>
<dbReference type="PROSITE" id="PS50059">
    <property type="entry name" value="FKBP_PPIASE"/>
    <property type="match status" value="1"/>
</dbReference>
<dbReference type="EMBL" id="FNKK01000002">
    <property type="protein sequence ID" value="SDR24956.1"/>
    <property type="molecule type" value="Genomic_DNA"/>
</dbReference>
<feature type="signal peptide" evidence="6">
    <location>
        <begin position="1"/>
        <end position="20"/>
    </location>
</feature>
<proteinExistence type="inferred from homology"/>
<keyword evidence="6" id="KW-0732">Signal</keyword>
<dbReference type="InterPro" id="IPR046357">
    <property type="entry name" value="PPIase_dom_sf"/>
</dbReference>
<dbReference type="OrthoDB" id="25996at2"/>
<reference evidence="8 9" key="1">
    <citation type="submission" date="2016-10" db="EMBL/GenBank/DDBJ databases">
        <authorList>
            <person name="de Groot N.N."/>
        </authorList>
    </citation>
    <scope>NUCLEOTIDE SEQUENCE [LARGE SCALE GENOMIC DNA]</scope>
    <source>
        <strain evidence="8 9">DSM 43794</strain>
    </source>
</reference>
<evidence type="ECO:0000256" key="4">
    <source>
        <dbReference type="PROSITE-ProRule" id="PRU00277"/>
    </source>
</evidence>
<keyword evidence="3 4" id="KW-0413">Isomerase</keyword>
<evidence type="ECO:0000256" key="5">
    <source>
        <dbReference type="RuleBase" id="RU003915"/>
    </source>
</evidence>
<feature type="chain" id="PRO_5038946012" description="Peptidyl-prolyl cis-trans isomerase" evidence="6">
    <location>
        <begin position="21"/>
        <end position="318"/>
    </location>
</feature>
<comment type="similarity">
    <text evidence="5">Belongs to the FKBP-type PPIase family.</text>
</comment>
<dbReference type="Gene3D" id="3.10.50.40">
    <property type="match status" value="2"/>
</dbReference>
<dbReference type="Proteomes" id="UP000217103">
    <property type="component" value="Unassembled WGS sequence"/>
</dbReference>
<organism evidence="8 9">
    <name type="scientific">Thermostaphylospora chromogena</name>
    <dbReference type="NCBI Taxonomy" id="35622"/>
    <lineage>
        <taxon>Bacteria</taxon>
        <taxon>Bacillati</taxon>
        <taxon>Actinomycetota</taxon>
        <taxon>Actinomycetes</taxon>
        <taxon>Streptosporangiales</taxon>
        <taxon>Thermomonosporaceae</taxon>
        <taxon>Thermostaphylospora</taxon>
    </lineage>
</organism>
<evidence type="ECO:0000313" key="9">
    <source>
        <dbReference type="Proteomes" id="UP000217103"/>
    </source>
</evidence>
<gene>
    <name evidence="8" type="ORF">SAMN04489764_4452</name>
</gene>
<dbReference type="InterPro" id="IPR044609">
    <property type="entry name" value="FKBP2/11"/>
</dbReference>
<feature type="domain" description="PPIase FKBP-type" evidence="7">
    <location>
        <begin position="227"/>
        <end position="315"/>
    </location>
</feature>
<evidence type="ECO:0000256" key="3">
    <source>
        <dbReference type="ARBA" id="ARBA00023235"/>
    </source>
</evidence>
<comment type="catalytic activity">
    <reaction evidence="1 4 5">
        <text>[protein]-peptidylproline (omega=180) = [protein]-peptidylproline (omega=0)</text>
        <dbReference type="Rhea" id="RHEA:16237"/>
        <dbReference type="Rhea" id="RHEA-COMP:10747"/>
        <dbReference type="Rhea" id="RHEA-COMP:10748"/>
        <dbReference type="ChEBI" id="CHEBI:83833"/>
        <dbReference type="ChEBI" id="CHEBI:83834"/>
        <dbReference type="EC" id="5.2.1.8"/>
    </reaction>
</comment>
<keyword evidence="9" id="KW-1185">Reference proteome</keyword>
<dbReference type="Pfam" id="PF00254">
    <property type="entry name" value="FKBP_C"/>
    <property type="match status" value="1"/>
</dbReference>
<keyword evidence="2 4" id="KW-0697">Rotamase</keyword>
<dbReference type="STRING" id="35622.SAMN04489764_4452"/>
<accession>A0A1H1HIL7</accession>
<dbReference type="AlphaFoldDB" id="A0A1H1HIL7"/>
<name>A0A1H1HIL7_9ACTN</name>
<dbReference type="PROSITE" id="PS51257">
    <property type="entry name" value="PROKAR_LIPOPROTEIN"/>
    <property type="match status" value="1"/>
</dbReference>
<evidence type="ECO:0000256" key="1">
    <source>
        <dbReference type="ARBA" id="ARBA00000971"/>
    </source>
</evidence>
<dbReference type="PANTHER" id="PTHR45779">
    <property type="entry name" value="PEPTIDYLPROLYL ISOMERASE"/>
    <property type="match status" value="1"/>
</dbReference>
<dbReference type="PANTHER" id="PTHR45779:SF7">
    <property type="entry name" value="PEPTIDYLPROLYL ISOMERASE"/>
    <property type="match status" value="1"/>
</dbReference>
<dbReference type="GO" id="GO:0003755">
    <property type="term" value="F:peptidyl-prolyl cis-trans isomerase activity"/>
    <property type="evidence" value="ECO:0007669"/>
    <property type="project" value="UniProtKB-UniRule"/>
</dbReference>
<evidence type="ECO:0000259" key="7">
    <source>
        <dbReference type="PROSITE" id="PS50059"/>
    </source>
</evidence>
<evidence type="ECO:0000313" key="8">
    <source>
        <dbReference type="EMBL" id="SDR24956.1"/>
    </source>
</evidence>
<dbReference type="RefSeq" id="WP_093261612.1">
    <property type="nucleotide sequence ID" value="NZ_FNKK01000002.1"/>
</dbReference>
<dbReference type="SUPFAM" id="SSF54534">
    <property type="entry name" value="FKBP-like"/>
    <property type="match status" value="1"/>
</dbReference>
<sequence length="318" mass="32844">MRRRLAVLAALPLLFAAACGGQSGGEGGATAASPAALTVTGEVGKKPTVTFPEGAPPATSSAKVVVEGEGEPIGADASVVANLTVYNWDGKSNAMGGSTYDAGTPEVVPLTDQLPKVVKEGFSQVRIGGRFYAVVAADNYTKEQLDQAKAQGADVSAAQVFVVDVVDAPEKLAASGKTVEFALKGVELNNPGEGKAPELSTKTDVKAPKELVAETVIEGDGEKVKSGQNLLVHYVGKIWGTDKEFDSSWSRKQPAIFQIGTGKVIKGWDEGLVGKTVGSRVLLSIPPKLGYGEQGQGEIKGTDTLVFAVDIIAAYDAA</sequence>